<comment type="caution">
    <text evidence="1">The sequence shown here is derived from an EMBL/GenBank/DDBJ whole genome shotgun (WGS) entry which is preliminary data.</text>
</comment>
<name>A0A9W8ISF8_9AGAR</name>
<dbReference type="Proteomes" id="UP001140091">
    <property type="component" value="Unassembled WGS sequence"/>
</dbReference>
<reference evidence="1" key="1">
    <citation type="submission" date="2022-06" db="EMBL/GenBank/DDBJ databases">
        <title>Genome Sequence of Candolleomyces eurysporus.</title>
        <authorList>
            <person name="Buettner E."/>
        </authorList>
    </citation>
    <scope>NUCLEOTIDE SEQUENCE</scope>
    <source>
        <strain evidence="1">VTCC 930004</strain>
    </source>
</reference>
<sequence length="125" mass="14805">MNKEKNIAVLEVSTKAPPTLKPGNVDPEITQRFENACWNFFSEKGVKEEDQVKRVLNASFHDNRMIHWVDCNRAALEAMKFPNFMVEFCLQWLDTHWSGQIDAELHIMRQNRRPFCEWYMDLTSI</sequence>
<proteinExistence type="predicted"/>
<accession>A0A9W8ISF8</accession>
<feature type="non-terminal residue" evidence="1">
    <location>
        <position position="125"/>
    </location>
</feature>
<evidence type="ECO:0000313" key="2">
    <source>
        <dbReference type="Proteomes" id="UP001140091"/>
    </source>
</evidence>
<protein>
    <submittedName>
        <fullName evidence="1">Uncharacterized protein</fullName>
    </submittedName>
</protein>
<dbReference type="OrthoDB" id="2369050at2759"/>
<gene>
    <name evidence="1" type="ORF">H1R20_g15403</name>
</gene>
<dbReference type="AlphaFoldDB" id="A0A9W8ISF8"/>
<dbReference type="EMBL" id="JANBPK010001561">
    <property type="protein sequence ID" value="KAJ2921692.1"/>
    <property type="molecule type" value="Genomic_DNA"/>
</dbReference>
<evidence type="ECO:0000313" key="1">
    <source>
        <dbReference type="EMBL" id="KAJ2921692.1"/>
    </source>
</evidence>
<keyword evidence="2" id="KW-1185">Reference proteome</keyword>
<organism evidence="1 2">
    <name type="scientific">Candolleomyces eurysporus</name>
    <dbReference type="NCBI Taxonomy" id="2828524"/>
    <lineage>
        <taxon>Eukaryota</taxon>
        <taxon>Fungi</taxon>
        <taxon>Dikarya</taxon>
        <taxon>Basidiomycota</taxon>
        <taxon>Agaricomycotina</taxon>
        <taxon>Agaricomycetes</taxon>
        <taxon>Agaricomycetidae</taxon>
        <taxon>Agaricales</taxon>
        <taxon>Agaricineae</taxon>
        <taxon>Psathyrellaceae</taxon>
        <taxon>Candolleomyces</taxon>
    </lineage>
</organism>